<evidence type="ECO:0000256" key="1">
    <source>
        <dbReference type="SAM" id="MobiDB-lite"/>
    </source>
</evidence>
<protein>
    <submittedName>
        <fullName evidence="2">Uncharacterized protein</fullName>
    </submittedName>
</protein>
<dbReference type="EMBL" id="JAECVU010000001">
    <property type="protein sequence ID" value="MBH8587676.1"/>
    <property type="molecule type" value="Genomic_DNA"/>
</dbReference>
<comment type="caution">
    <text evidence="2">The sequence shown here is derived from an EMBL/GenBank/DDBJ whole genome shotgun (WGS) entry which is preliminary data.</text>
</comment>
<feature type="region of interest" description="Disordered" evidence="1">
    <location>
        <begin position="45"/>
        <end position="70"/>
    </location>
</feature>
<keyword evidence="3" id="KW-1185">Reference proteome</keyword>
<reference evidence="2 3" key="1">
    <citation type="submission" date="2020-12" db="EMBL/GenBank/DDBJ databases">
        <title>WGS of Thermoactinomyces spp.</title>
        <authorList>
            <person name="Cheng K."/>
        </authorList>
    </citation>
    <scope>NUCLEOTIDE SEQUENCE [LARGE SCALE GENOMIC DNA]</scope>
    <source>
        <strain evidence="3">CICC 10650\ACCC 41061</strain>
    </source>
</reference>
<organism evidence="2 3">
    <name type="scientific">Thermoactinomyces vulgaris</name>
    <dbReference type="NCBI Taxonomy" id="2026"/>
    <lineage>
        <taxon>Bacteria</taxon>
        <taxon>Bacillati</taxon>
        <taxon>Bacillota</taxon>
        <taxon>Bacilli</taxon>
        <taxon>Bacillales</taxon>
        <taxon>Thermoactinomycetaceae</taxon>
        <taxon>Thermoactinomyces</taxon>
    </lineage>
</organism>
<sequence>MANNKVAKNNANNLFPKLIMGVSFVFYTKIILKIYNINNINEKALPDLGREKEEEEDYADDPGSVSARKS</sequence>
<evidence type="ECO:0000313" key="3">
    <source>
        <dbReference type="Proteomes" id="UP000641910"/>
    </source>
</evidence>
<proteinExistence type="predicted"/>
<gene>
    <name evidence="2" type="ORF">I8U22_02425</name>
</gene>
<dbReference type="RefSeq" id="WP_170151215.1">
    <property type="nucleotide sequence ID" value="NZ_JACEIS010000004.1"/>
</dbReference>
<accession>A0ABS0QEH4</accession>
<evidence type="ECO:0000313" key="2">
    <source>
        <dbReference type="EMBL" id="MBH8587676.1"/>
    </source>
</evidence>
<dbReference type="Proteomes" id="UP000641910">
    <property type="component" value="Unassembled WGS sequence"/>
</dbReference>
<name>A0ABS0QEH4_THEVU</name>